<evidence type="ECO:0000313" key="1">
    <source>
        <dbReference type="Proteomes" id="UP000887566"/>
    </source>
</evidence>
<accession>A0A914W3G8</accession>
<dbReference type="AlphaFoldDB" id="A0A914W3G8"/>
<dbReference type="Proteomes" id="UP000887566">
    <property type="component" value="Unplaced"/>
</dbReference>
<sequence>MIYYHLWDMPTSFIVPLEEIGERNVYDAWTILELLNIRRKALAIDVASEGGAEYWKNRVDQFLKATNCETCEGNVQHQTRKHEGQTFCKDCNTRRVANSNPHDSIWPFLVQSRTGRICGSFLQLKAIIDGECDEDLSLFLEMNTESSLTEFFRQYQTVSSDKHLNLKSAMVGFLKDPIEDAHQHLADILATVKESSDANAEESSVVLSNGNQVNKVEQYHRDQLSLCLNETEQIMEWFRSSSCIKPFVDGGFLKLLETLTITLDSCHFSFGNVTEKESYGDRKKIYLDLVDLTKKLANLLILDKEDKPSPIIDIQNSTELIKSTDKLTASRNRLGSKLISFKNRLRTF</sequence>
<protein>
    <submittedName>
        <fullName evidence="2">Uncharacterized protein</fullName>
    </submittedName>
</protein>
<reference evidence="2" key="1">
    <citation type="submission" date="2022-11" db="UniProtKB">
        <authorList>
            <consortium name="WormBaseParasite"/>
        </authorList>
    </citation>
    <scope>IDENTIFICATION</scope>
</reference>
<proteinExistence type="predicted"/>
<keyword evidence="1" id="KW-1185">Reference proteome</keyword>
<evidence type="ECO:0000313" key="2">
    <source>
        <dbReference type="WBParaSite" id="PSAMB.scaffold308size57750.g4490.t2"/>
    </source>
</evidence>
<name>A0A914W3G8_9BILA</name>
<dbReference type="WBParaSite" id="PSAMB.scaffold308size57750.g4490.t2">
    <property type="protein sequence ID" value="PSAMB.scaffold308size57750.g4490.t2"/>
    <property type="gene ID" value="PSAMB.scaffold308size57750.g4490"/>
</dbReference>
<organism evidence="1 2">
    <name type="scientific">Plectus sambesii</name>
    <dbReference type="NCBI Taxonomy" id="2011161"/>
    <lineage>
        <taxon>Eukaryota</taxon>
        <taxon>Metazoa</taxon>
        <taxon>Ecdysozoa</taxon>
        <taxon>Nematoda</taxon>
        <taxon>Chromadorea</taxon>
        <taxon>Plectida</taxon>
        <taxon>Plectina</taxon>
        <taxon>Plectoidea</taxon>
        <taxon>Plectidae</taxon>
        <taxon>Plectus</taxon>
    </lineage>
</organism>